<dbReference type="AlphaFoldDB" id="E9G7K7"/>
<organism evidence="2 3">
    <name type="scientific">Daphnia pulex</name>
    <name type="common">Water flea</name>
    <dbReference type="NCBI Taxonomy" id="6669"/>
    <lineage>
        <taxon>Eukaryota</taxon>
        <taxon>Metazoa</taxon>
        <taxon>Ecdysozoa</taxon>
        <taxon>Arthropoda</taxon>
        <taxon>Crustacea</taxon>
        <taxon>Branchiopoda</taxon>
        <taxon>Diplostraca</taxon>
        <taxon>Cladocera</taxon>
        <taxon>Anomopoda</taxon>
        <taxon>Daphniidae</taxon>
        <taxon>Daphnia</taxon>
    </lineage>
</organism>
<feature type="region of interest" description="Disordered" evidence="1">
    <location>
        <begin position="189"/>
        <end position="214"/>
    </location>
</feature>
<dbReference type="EMBL" id="GL732534">
    <property type="protein sequence ID" value="EFX84485.1"/>
    <property type="molecule type" value="Genomic_DNA"/>
</dbReference>
<feature type="region of interest" description="Disordered" evidence="1">
    <location>
        <begin position="73"/>
        <end position="98"/>
    </location>
</feature>
<accession>E9G7K7</accession>
<proteinExistence type="predicted"/>
<dbReference type="InParanoid" id="E9G7K7"/>
<evidence type="ECO:0000256" key="1">
    <source>
        <dbReference type="SAM" id="MobiDB-lite"/>
    </source>
</evidence>
<evidence type="ECO:0000313" key="2">
    <source>
        <dbReference type="EMBL" id="EFX84485.1"/>
    </source>
</evidence>
<gene>
    <name evidence="2" type="ORF">DAPPUDRAFT_99654</name>
</gene>
<dbReference type="KEGG" id="dpx:DAPPUDRAFT_99654"/>
<feature type="compositionally biased region" description="Basic and acidic residues" evidence="1">
    <location>
        <begin position="362"/>
        <end position="394"/>
    </location>
</feature>
<name>E9G7K7_DAPPU</name>
<dbReference type="STRING" id="6669.E9G7K7"/>
<keyword evidence="3" id="KW-1185">Reference proteome</keyword>
<evidence type="ECO:0000313" key="3">
    <source>
        <dbReference type="Proteomes" id="UP000000305"/>
    </source>
</evidence>
<protein>
    <submittedName>
        <fullName evidence="2">Uncharacterized protein</fullName>
    </submittedName>
</protein>
<dbReference type="Proteomes" id="UP000000305">
    <property type="component" value="Unassembled WGS sequence"/>
</dbReference>
<dbReference type="HOGENOM" id="CLU_680193_0_0_1"/>
<dbReference type="OrthoDB" id="10562009at2759"/>
<reference evidence="2 3" key="1">
    <citation type="journal article" date="2011" name="Science">
        <title>The ecoresponsive genome of Daphnia pulex.</title>
        <authorList>
            <person name="Colbourne J.K."/>
            <person name="Pfrender M.E."/>
            <person name="Gilbert D."/>
            <person name="Thomas W.K."/>
            <person name="Tucker A."/>
            <person name="Oakley T.H."/>
            <person name="Tokishita S."/>
            <person name="Aerts A."/>
            <person name="Arnold G.J."/>
            <person name="Basu M.K."/>
            <person name="Bauer D.J."/>
            <person name="Caceres C.E."/>
            <person name="Carmel L."/>
            <person name="Casola C."/>
            <person name="Choi J.H."/>
            <person name="Detter J.C."/>
            <person name="Dong Q."/>
            <person name="Dusheyko S."/>
            <person name="Eads B.D."/>
            <person name="Frohlich T."/>
            <person name="Geiler-Samerotte K.A."/>
            <person name="Gerlach D."/>
            <person name="Hatcher P."/>
            <person name="Jogdeo S."/>
            <person name="Krijgsveld J."/>
            <person name="Kriventseva E.V."/>
            <person name="Kultz D."/>
            <person name="Laforsch C."/>
            <person name="Lindquist E."/>
            <person name="Lopez J."/>
            <person name="Manak J.R."/>
            <person name="Muller J."/>
            <person name="Pangilinan J."/>
            <person name="Patwardhan R.P."/>
            <person name="Pitluck S."/>
            <person name="Pritham E.J."/>
            <person name="Rechtsteiner A."/>
            <person name="Rho M."/>
            <person name="Rogozin I.B."/>
            <person name="Sakarya O."/>
            <person name="Salamov A."/>
            <person name="Schaack S."/>
            <person name="Shapiro H."/>
            <person name="Shiga Y."/>
            <person name="Skalitzky C."/>
            <person name="Smith Z."/>
            <person name="Souvorov A."/>
            <person name="Sung W."/>
            <person name="Tang Z."/>
            <person name="Tsuchiya D."/>
            <person name="Tu H."/>
            <person name="Vos H."/>
            <person name="Wang M."/>
            <person name="Wolf Y.I."/>
            <person name="Yamagata H."/>
            <person name="Yamada T."/>
            <person name="Ye Y."/>
            <person name="Shaw J.R."/>
            <person name="Andrews J."/>
            <person name="Crease T.J."/>
            <person name="Tang H."/>
            <person name="Lucas S.M."/>
            <person name="Robertson H.M."/>
            <person name="Bork P."/>
            <person name="Koonin E.V."/>
            <person name="Zdobnov E.M."/>
            <person name="Grigoriev I.V."/>
            <person name="Lynch M."/>
            <person name="Boore J.L."/>
        </authorList>
    </citation>
    <scope>NUCLEOTIDE SEQUENCE [LARGE SCALE GENOMIC DNA]</scope>
</reference>
<sequence length="405" mass="41918">MSSVQYNHMAAPWQDLELAEAKYQVSSVPRGVTYGKVKSSYGVPSKSYGSGYIGQGYGIPKGVPLFRWDATRPKGKGAHHGKHGHPGKGGHHHHHHHHGKGVVYIIKPAYVKPAYVKPAYAKPAYVHPVSTAPISSGYGSSQGTTGGTATHSGYSVSSGVFSSTNTGQASAYGLSNKKPFTAFKPFKGKVSQTPSSVSEEKGVVGSPAIEEKPATGGELVTPTVVAPAPEIAAPPAEVVAPVAVAPPAPEVVPAEEPLSAEVVDGAAEPLSAEEVEPVSGEVEAQVVDEPELVPKVVAPEVVAPEVVAPEVVAPEEVAPEVVAHPVDESEIGVIEAIVEIVESATEIANAPDGEVESATEVGGKDQQGEENEIKEGKEEEETKAGEKGANKGSEEEGGNNNSDER</sequence>
<feature type="region of interest" description="Disordered" evidence="1">
    <location>
        <begin position="345"/>
        <end position="405"/>
    </location>
</feature>